<keyword evidence="3 9" id="KW-0812">Transmembrane</keyword>
<dbReference type="PANTHER" id="PTHR32089:SF119">
    <property type="entry name" value="METHYL-ACCEPTING CHEMOTAXIS PROTEIN CTPL"/>
    <property type="match status" value="1"/>
</dbReference>
<gene>
    <name evidence="11" type="ORF">DWG20_15300</name>
</gene>
<evidence type="ECO:0000256" key="1">
    <source>
        <dbReference type="ARBA" id="ARBA00004651"/>
    </source>
</evidence>
<dbReference type="Pfam" id="PF00015">
    <property type="entry name" value="MCPsignal"/>
    <property type="match status" value="1"/>
</dbReference>
<evidence type="ECO:0000256" key="7">
    <source>
        <dbReference type="ARBA" id="ARBA00029447"/>
    </source>
</evidence>
<organism evidence="11 12">
    <name type="scientific">Crenobacter cavernae</name>
    <dbReference type="NCBI Taxonomy" id="2290923"/>
    <lineage>
        <taxon>Bacteria</taxon>
        <taxon>Pseudomonadati</taxon>
        <taxon>Pseudomonadota</taxon>
        <taxon>Betaproteobacteria</taxon>
        <taxon>Neisseriales</taxon>
        <taxon>Neisseriaceae</taxon>
        <taxon>Crenobacter</taxon>
    </lineage>
</organism>
<keyword evidence="2" id="KW-1003">Cell membrane</keyword>
<evidence type="ECO:0000313" key="12">
    <source>
        <dbReference type="Proteomes" id="UP000254537"/>
    </source>
</evidence>
<evidence type="ECO:0000313" key="11">
    <source>
        <dbReference type="EMBL" id="AXK40677.1"/>
    </source>
</evidence>
<feature type="transmembrane region" description="Helical" evidence="9">
    <location>
        <begin position="194"/>
        <end position="212"/>
    </location>
</feature>
<dbReference type="RefSeq" id="WP_115434604.1">
    <property type="nucleotide sequence ID" value="NZ_CP031337.1"/>
</dbReference>
<evidence type="ECO:0000256" key="4">
    <source>
        <dbReference type="ARBA" id="ARBA00022989"/>
    </source>
</evidence>
<dbReference type="SMART" id="SM01049">
    <property type="entry name" value="Cache_2"/>
    <property type="match status" value="1"/>
</dbReference>
<dbReference type="KEGG" id="ccah:DWG20_15300"/>
<protein>
    <submittedName>
        <fullName evidence="11">Methyl-accepting chemotaxis protein</fullName>
    </submittedName>
</protein>
<dbReference type="AlphaFoldDB" id="A0A345Y9S5"/>
<dbReference type="GO" id="GO:0004888">
    <property type="term" value="F:transmembrane signaling receptor activity"/>
    <property type="evidence" value="ECO:0007669"/>
    <property type="project" value="InterPro"/>
</dbReference>
<keyword evidence="4 9" id="KW-1133">Transmembrane helix</keyword>
<dbReference type="SUPFAM" id="SSF58104">
    <property type="entry name" value="Methyl-accepting chemotaxis protein (MCP) signaling domain"/>
    <property type="match status" value="1"/>
</dbReference>
<feature type="transmembrane region" description="Helical" evidence="9">
    <location>
        <begin position="12"/>
        <end position="34"/>
    </location>
</feature>
<accession>A0A345Y9S5</accession>
<name>A0A345Y9S5_9NEIS</name>
<dbReference type="InterPro" id="IPR004090">
    <property type="entry name" value="Chemotax_Me-accpt_rcpt"/>
</dbReference>
<sequence>MVFNRLSVRWRLALIIVLSLLGYASLVTVAVVSIRQSLYQSYQTSIRNIVTTGYHTLEYFHEQEKNGRMSRNQAQAAAKEYLRGLRYGNNDYFNLFDYQTRSVMHPIRPEFEGKDQSHQKDTHGVPFVKLMVTNAATSAERTAFQLTEFPRPGSKEPVAKLQFLRAFEPWQWVLASGVYLDDVDRVFREKLTTFLLIAGAGLLAISTLAYFISCSLMKQLGGEPSYAAQVLQEVAVGKLAVEVRVASEADGSMLAALKTSLASVRNILAEIAASAGQVATHSQAITRSAQSVTGASHAQSDATKAVAVAIEELSVSIDHISAGSQETEQNSARAVELANLGQFKVGEAAAAMSSISVAIGDAVQRIGGLVVRTNEIGLVANVIKDIAAQTNLLALNAAIEAARAGEQGRGFAVVADEVRGLAERTARATVEIEQMIATIQTDTQSAVSCIQSAVPQAETGVRLAEEAAQSLEEIRSGTDATLIRIRDVATATREQSAAGVAISRQVEQIAQMVDSTNEAVNHIALAVAELEQLSARLNQMVGRFQY</sequence>
<dbReference type="PROSITE" id="PS50111">
    <property type="entry name" value="CHEMOTAXIS_TRANSDUC_2"/>
    <property type="match status" value="1"/>
</dbReference>
<dbReference type="PANTHER" id="PTHR32089">
    <property type="entry name" value="METHYL-ACCEPTING CHEMOTAXIS PROTEIN MCPB"/>
    <property type="match status" value="1"/>
</dbReference>
<dbReference type="EMBL" id="CP031337">
    <property type="protein sequence ID" value="AXK40677.1"/>
    <property type="molecule type" value="Genomic_DNA"/>
</dbReference>
<keyword evidence="6 8" id="KW-0807">Transducer</keyword>
<dbReference type="GO" id="GO:0006935">
    <property type="term" value="P:chemotaxis"/>
    <property type="evidence" value="ECO:0007669"/>
    <property type="project" value="InterPro"/>
</dbReference>
<evidence type="ECO:0000256" key="5">
    <source>
        <dbReference type="ARBA" id="ARBA00023136"/>
    </source>
</evidence>
<dbReference type="Pfam" id="PF17200">
    <property type="entry name" value="sCache_2"/>
    <property type="match status" value="1"/>
</dbReference>
<evidence type="ECO:0000259" key="10">
    <source>
        <dbReference type="PROSITE" id="PS50111"/>
    </source>
</evidence>
<comment type="subcellular location">
    <subcellularLocation>
        <location evidence="1">Cell membrane</location>
        <topology evidence="1">Multi-pass membrane protein</topology>
    </subcellularLocation>
</comment>
<dbReference type="SMART" id="SM00283">
    <property type="entry name" value="MA"/>
    <property type="match status" value="1"/>
</dbReference>
<dbReference type="PRINTS" id="PR00260">
    <property type="entry name" value="CHEMTRNSDUCR"/>
</dbReference>
<keyword evidence="5 9" id="KW-0472">Membrane</keyword>
<dbReference type="CDD" id="cd11386">
    <property type="entry name" value="MCP_signal"/>
    <property type="match status" value="1"/>
</dbReference>
<evidence type="ECO:0000256" key="8">
    <source>
        <dbReference type="PROSITE-ProRule" id="PRU00284"/>
    </source>
</evidence>
<comment type="similarity">
    <text evidence="7">Belongs to the methyl-accepting chemotaxis (MCP) protein family.</text>
</comment>
<dbReference type="InterPro" id="IPR033480">
    <property type="entry name" value="sCache_2"/>
</dbReference>
<proteinExistence type="inferred from homology"/>
<evidence type="ECO:0000256" key="2">
    <source>
        <dbReference type="ARBA" id="ARBA00022475"/>
    </source>
</evidence>
<evidence type="ECO:0000256" key="6">
    <source>
        <dbReference type="ARBA" id="ARBA00023224"/>
    </source>
</evidence>
<dbReference type="Gene3D" id="1.10.287.950">
    <property type="entry name" value="Methyl-accepting chemotaxis protein"/>
    <property type="match status" value="1"/>
</dbReference>
<dbReference type="OrthoDB" id="8899037at2"/>
<dbReference type="FunFam" id="1.10.287.950:FF:000001">
    <property type="entry name" value="Methyl-accepting chemotaxis sensory transducer"/>
    <property type="match status" value="1"/>
</dbReference>
<dbReference type="Proteomes" id="UP000254537">
    <property type="component" value="Chromosome"/>
</dbReference>
<reference evidence="11 12" key="1">
    <citation type="submission" date="2018-07" db="EMBL/GenBank/DDBJ databases">
        <title>Crenobacter cavernae sp. nov., isolated from a karst cave.</title>
        <authorList>
            <person name="Zhu H."/>
        </authorList>
    </citation>
    <scope>NUCLEOTIDE SEQUENCE [LARGE SCALE GENOMIC DNA]</scope>
    <source>
        <strain evidence="11 12">K1W11S-77</strain>
    </source>
</reference>
<dbReference type="InterPro" id="IPR004089">
    <property type="entry name" value="MCPsignal_dom"/>
</dbReference>
<dbReference type="Gene3D" id="3.30.450.20">
    <property type="entry name" value="PAS domain"/>
    <property type="match status" value="1"/>
</dbReference>
<feature type="domain" description="Methyl-accepting transducer" evidence="10">
    <location>
        <begin position="274"/>
        <end position="510"/>
    </location>
</feature>
<dbReference type="GO" id="GO:0005886">
    <property type="term" value="C:plasma membrane"/>
    <property type="evidence" value="ECO:0007669"/>
    <property type="project" value="UniProtKB-SubCell"/>
</dbReference>
<evidence type="ECO:0000256" key="9">
    <source>
        <dbReference type="SAM" id="Phobius"/>
    </source>
</evidence>
<dbReference type="GO" id="GO:0007165">
    <property type="term" value="P:signal transduction"/>
    <property type="evidence" value="ECO:0007669"/>
    <property type="project" value="UniProtKB-KW"/>
</dbReference>
<evidence type="ECO:0000256" key="3">
    <source>
        <dbReference type="ARBA" id="ARBA00022692"/>
    </source>
</evidence>